<proteinExistence type="inferred from homology"/>
<evidence type="ECO:0000256" key="6">
    <source>
        <dbReference type="ARBA" id="ARBA00022553"/>
    </source>
</evidence>
<keyword evidence="15 33" id="KW-0503">Monooxygenase</keyword>
<comment type="catalytic activity">
    <reaction evidence="21">
        <text>hexan-3-one + NADPH + O2 + H(+) = propyl propanoate + NADP(+) + H2O</text>
        <dbReference type="Rhea" id="RHEA:54848"/>
        <dbReference type="ChEBI" id="CHEBI:15377"/>
        <dbReference type="ChEBI" id="CHEBI:15378"/>
        <dbReference type="ChEBI" id="CHEBI:15379"/>
        <dbReference type="ChEBI" id="CHEBI:57783"/>
        <dbReference type="ChEBI" id="CHEBI:58349"/>
        <dbReference type="ChEBI" id="CHEBI:89828"/>
        <dbReference type="ChEBI" id="CHEBI:89891"/>
    </reaction>
    <physiologicalReaction direction="left-to-right" evidence="21">
        <dbReference type="Rhea" id="RHEA:54849"/>
    </physiologicalReaction>
</comment>
<evidence type="ECO:0000256" key="7">
    <source>
        <dbReference type="ARBA" id="ARBA00022630"/>
    </source>
</evidence>
<keyword evidence="8" id="KW-0812">Transmembrane</keyword>
<dbReference type="PIRSF" id="PIRSF000332">
    <property type="entry name" value="FMO"/>
    <property type="match status" value="1"/>
</dbReference>
<evidence type="ECO:0000256" key="1">
    <source>
        <dbReference type="ARBA" id="ARBA00001974"/>
    </source>
</evidence>
<keyword evidence="6" id="KW-0597">Phosphoprotein</keyword>
<comment type="function">
    <text evidence="19">Broad spectrum monooxygenase that catalyzes the oxygenation of a wide variety of nitrogen- and sulfur-containing compounds including xenobiotics. Catalyzes the S-oxygenation of hypotaurine to produce taurine, an organic osmolyte involved in cell volume regulation as well as a variety of cytoprotective and developmental processes. In vitro, catalyzes the N-oxygenation of trimethylamine (TMA) to produce trimethylamine N-oxide (TMAO) and could therefore participate to the detoxification of this compound that is generated by the action of gut microbiota from dietary precursors such as choline, choline containing compounds, betaine or L-carnitine.</text>
</comment>
<comment type="catalytic activity">
    <reaction evidence="20">
        <text>hypotaurine + NADH + O2 + H(+) = taurine + NAD(+) + H2O</text>
        <dbReference type="Rhea" id="RHEA:74111"/>
        <dbReference type="ChEBI" id="CHEBI:15377"/>
        <dbReference type="ChEBI" id="CHEBI:15378"/>
        <dbReference type="ChEBI" id="CHEBI:15379"/>
        <dbReference type="ChEBI" id="CHEBI:57540"/>
        <dbReference type="ChEBI" id="CHEBI:57853"/>
        <dbReference type="ChEBI" id="CHEBI:57945"/>
        <dbReference type="ChEBI" id="CHEBI:507393"/>
        <dbReference type="EC" id="1.14.13.8"/>
    </reaction>
    <physiologicalReaction direction="left-to-right" evidence="20">
        <dbReference type="Rhea" id="RHEA:74112"/>
    </physiologicalReaction>
</comment>
<comment type="catalytic activity">
    <reaction evidence="31">
        <text>N,N-dimethylaniline + NADPH + O2 + H(+) = N,N-dimethylaniline N-oxide + NADP(+) + H2O</text>
        <dbReference type="Rhea" id="RHEA:24468"/>
        <dbReference type="ChEBI" id="CHEBI:15377"/>
        <dbReference type="ChEBI" id="CHEBI:15378"/>
        <dbReference type="ChEBI" id="CHEBI:15379"/>
        <dbReference type="ChEBI" id="CHEBI:16269"/>
        <dbReference type="ChEBI" id="CHEBI:17735"/>
        <dbReference type="ChEBI" id="CHEBI:57783"/>
        <dbReference type="ChEBI" id="CHEBI:58349"/>
        <dbReference type="EC" id="1.14.13.8"/>
    </reaction>
    <physiologicalReaction direction="left-to-right" evidence="31">
        <dbReference type="Rhea" id="RHEA:24469"/>
    </physiologicalReaction>
</comment>
<comment type="subcellular location">
    <subcellularLocation>
        <location evidence="2">Endoplasmic reticulum membrane</location>
        <topology evidence="2">Single-pass membrane protein</topology>
    </subcellularLocation>
    <subcellularLocation>
        <location evidence="3">Microsome membrane</location>
    </subcellularLocation>
</comment>
<evidence type="ECO:0000256" key="19">
    <source>
        <dbReference type="ARBA" id="ARBA00045957"/>
    </source>
</evidence>
<comment type="catalytic activity">
    <reaction evidence="26">
        <text>hypotaurine + NADPH + O2 + H(+) = taurine + NADP(+) + H2O</text>
        <dbReference type="Rhea" id="RHEA:69819"/>
        <dbReference type="ChEBI" id="CHEBI:15377"/>
        <dbReference type="ChEBI" id="CHEBI:15378"/>
        <dbReference type="ChEBI" id="CHEBI:15379"/>
        <dbReference type="ChEBI" id="CHEBI:57783"/>
        <dbReference type="ChEBI" id="CHEBI:57853"/>
        <dbReference type="ChEBI" id="CHEBI:58349"/>
        <dbReference type="ChEBI" id="CHEBI:507393"/>
        <dbReference type="EC" id="1.14.13.8"/>
    </reaction>
    <physiologicalReaction direction="left-to-right" evidence="26">
        <dbReference type="Rhea" id="RHEA:69820"/>
    </physiologicalReaction>
</comment>
<reference evidence="35 36" key="1">
    <citation type="submission" date="2024-01" db="EMBL/GenBank/DDBJ databases">
        <authorList>
            <person name="Alioto T."/>
            <person name="Alioto T."/>
            <person name="Gomez Garrido J."/>
        </authorList>
    </citation>
    <scope>NUCLEOTIDE SEQUENCE [LARGE SCALE GENOMIC DNA]</scope>
</reference>
<dbReference type="EC" id="1.-.-.-" evidence="34"/>
<keyword evidence="10 33" id="KW-0274">FAD</keyword>
<dbReference type="InterPro" id="IPR000960">
    <property type="entry name" value="Flavin_mOase"/>
</dbReference>
<evidence type="ECO:0000256" key="16">
    <source>
        <dbReference type="ARBA" id="ARBA00023098"/>
    </source>
</evidence>
<dbReference type="Gene3D" id="3.50.50.60">
    <property type="entry name" value="FAD/NAD(P)-binding domain"/>
    <property type="match status" value="3"/>
</dbReference>
<comment type="catalytic activity">
    <reaction evidence="23">
        <text>sulcatone + NADPH + O2 + H(+) = 4-methylpent-3-en-1-yl acetate + NADP(+) + H2O</text>
        <dbReference type="Rhea" id="RHEA:54864"/>
        <dbReference type="ChEBI" id="CHEBI:15377"/>
        <dbReference type="ChEBI" id="CHEBI:15378"/>
        <dbReference type="ChEBI" id="CHEBI:15379"/>
        <dbReference type="ChEBI" id="CHEBI:16310"/>
        <dbReference type="ChEBI" id="CHEBI:57783"/>
        <dbReference type="ChEBI" id="CHEBI:58349"/>
        <dbReference type="ChEBI" id="CHEBI:138373"/>
    </reaction>
    <physiologicalReaction direction="left-to-right" evidence="23">
        <dbReference type="Rhea" id="RHEA:54865"/>
    </physiologicalReaction>
</comment>
<evidence type="ECO:0000256" key="25">
    <source>
        <dbReference type="ARBA" id="ARBA00047977"/>
    </source>
</evidence>
<keyword evidence="16" id="KW-0443">Lipid metabolism</keyword>
<organism evidence="35 36">
    <name type="scientific">Scomber scombrus</name>
    <name type="common">Atlantic mackerel</name>
    <name type="synonym">Scomber vernalis</name>
    <dbReference type="NCBI Taxonomy" id="13677"/>
    <lineage>
        <taxon>Eukaryota</taxon>
        <taxon>Metazoa</taxon>
        <taxon>Chordata</taxon>
        <taxon>Craniata</taxon>
        <taxon>Vertebrata</taxon>
        <taxon>Euteleostomi</taxon>
        <taxon>Actinopterygii</taxon>
        <taxon>Neopterygii</taxon>
        <taxon>Teleostei</taxon>
        <taxon>Neoteleostei</taxon>
        <taxon>Acanthomorphata</taxon>
        <taxon>Pelagiaria</taxon>
        <taxon>Scombriformes</taxon>
        <taxon>Scombridae</taxon>
        <taxon>Scomber</taxon>
    </lineage>
</organism>
<dbReference type="Proteomes" id="UP001314229">
    <property type="component" value="Unassembled WGS sequence"/>
</dbReference>
<dbReference type="GO" id="GO:0005789">
    <property type="term" value="C:endoplasmic reticulum membrane"/>
    <property type="evidence" value="ECO:0007669"/>
    <property type="project" value="UniProtKB-SubCell"/>
</dbReference>
<comment type="caution">
    <text evidence="35">The sequence shown here is derived from an EMBL/GenBank/DDBJ whole genome shotgun (WGS) entry which is preliminary data.</text>
</comment>
<dbReference type="InterPro" id="IPR050346">
    <property type="entry name" value="FMO-like"/>
</dbReference>
<evidence type="ECO:0000256" key="28">
    <source>
        <dbReference type="ARBA" id="ARBA00048459"/>
    </source>
</evidence>
<evidence type="ECO:0000256" key="8">
    <source>
        <dbReference type="ARBA" id="ARBA00022692"/>
    </source>
</evidence>
<comment type="catalytic activity">
    <reaction evidence="25">
        <text>hexan-3-one + NADPH + O2 + H(+) = ethyl butanoate + NADP(+) + H2O</text>
        <dbReference type="Rhea" id="RHEA:54844"/>
        <dbReference type="ChEBI" id="CHEBI:15377"/>
        <dbReference type="ChEBI" id="CHEBI:15378"/>
        <dbReference type="ChEBI" id="CHEBI:15379"/>
        <dbReference type="ChEBI" id="CHEBI:57783"/>
        <dbReference type="ChEBI" id="CHEBI:58349"/>
        <dbReference type="ChEBI" id="CHEBI:88764"/>
        <dbReference type="ChEBI" id="CHEBI:89891"/>
    </reaction>
    <physiologicalReaction direction="left-to-right" evidence="25">
        <dbReference type="Rhea" id="RHEA:54845"/>
    </physiologicalReaction>
</comment>
<dbReference type="GO" id="GO:0016174">
    <property type="term" value="F:NAD(P)H oxidase H2O2-forming activity"/>
    <property type="evidence" value="ECO:0007669"/>
    <property type="project" value="UniProtKB-EC"/>
</dbReference>
<sequence length="556" mass="63116">MTRRVAVIGGGSSGLACIKCCLDEGLEPVCFESSDDIGGLWRFKENPEPDRASIYHSVIINTSKEMMCFSDFPIPAHFPNFMHNSLIMDYFRMYADHFQLTKHIRLNTKVLRVKQRSDFSRSGQWDVETENKDGKKEKHIFDAVMICIGHHCNPNMPVHDFPGIDTFQGKYFHSRDYKTPEEWREKKAVVIGIGNSGGDIAVELSRVTKQLYLSTRRGAWILNRVGDNGLPLDMLFNRAVNSIRTILPFGFFCCLGEATLNRRFDHSLYNLKPKHRLFSQHPTVNDDLPNRILSGTVQVKPNIRRFQGSSVEFEDGSVVEDVDLVVFATGYKFSFPFLASQVVSVTENKASLYKYVFPPEMDCPTLAIIGLVQPLGAIMPISEMQARWATRVFKGCTKLPSATAMLKEIECKKEMMATRYVTSQRHTIQVDYLNYMDEIAEVVGVRPSISRLLLTDPRLGLNLMFGPSTPYQYRLRGPRKWAGARQAILTQWERVAKPMQTRPCDEPKAKRSLKWPLILSAAAVGLAAYVNRNSLPTFLQDPTALLDRIKVYLPAQ</sequence>
<keyword evidence="5" id="KW-0488">Methylation</keyword>
<dbReference type="GO" id="GO:0034899">
    <property type="term" value="F:trimethylamine monooxygenase activity"/>
    <property type="evidence" value="ECO:0007669"/>
    <property type="project" value="UniProtKB-EC"/>
</dbReference>
<keyword evidence="17 33" id="KW-0472">Membrane</keyword>
<dbReference type="GO" id="GO:0050661">
    <property type="term" value="F:NADP binding"/>
    <property type="evidence" value="ECO:0007669"/>
    <property type="project" value="InterPro"/>
</dbReference>
<evidence type="ECO:0000256" key="30">
    <source>
        <dbReference type="ARBA" id="ARBA00048990"/>
    </source>
</evidence>
<keyword evidence="7 33" id="KW-0285">Flavoprotein</keyword>
<comment type="similarity">
    <text evidence="4 33 34">Belongs to the FMO family.</text>
</comment>
<dbReference type="PRINTS" id="PR00370">
    <property type="entry name" value="FMOXYGENASE"/>
</dbReference>
<dbReference type="GO" id="GO:0006629">
    <property type="term" value="P:lipid metabolic process"/>
    <property type="evidence" value="ECO:0007669"/>
    <property type="project" value="UniProtKB-KW"/>
</dbReference>
<comment type="catalytic activity">
    <reaction evidence="32">
        <text>octan-3-one + NADPH + O2 + H(+) = pentyl propanoate + NADP(+) + H2O</text>
        <dbReference type="Rhea" id="RHEA:54840"/>
        <dbReference type="ChEBI" id="CHEBI:15377"/>
        <dbReference type="ChEBI" id="CHEBI:15378"/>
        <dbReference type="ChEBI" id="CHEBI:15379"/>
        <dbReference type="ChEBI" id="CHEBI:57783"/>
        <dbReference type="ChEBI" id="CHEBI:58349"/>
        <dbReference type="ChEBI" id="CHEBI:80946"/>
        <dbReference type="ChEBI" id="CHEBI:87373"/>
    </reaction>
    <physiologicalReaction direction="left-to-right" evidence="32">
        <dbReference type="Rhea" id="RHEA:54841"/>
    </physiologicalReaction>
</comment>
<evidence type="ECO:0000256" key="29">
    <source>
        <dbReference type="ARBA" id="ARBA00048989"/>
    </source>
</evidence>
<evidence type="ECO:0000256" key="26">
    <source>
        <dbReference type="ARBA" id="ARBA00048041"/>
    </source>
</evidence>
<evidence type="ECO:0000256" key="10">
    <source>
        <dbReference type="ARBA" id="ARBA00022827"/>
    </source>
</evidence>
<gene>
    <name evidence="35" type="ORF">FSCOSCO3_A018339</name>
</gene>
<evidence type="ECO:0000256" key="12">
    <source>
        <dbReference type="ARBA" id="ARBA00022857"/>
    </source>
</evidence>
<name>A0AAV1PU89_SCOSC</name>
<comment type="catalytic activity">
    <reaction evidence="30">
        <text>heptan-4-one + NADPH + O2 + H(+) = propyl butanoate + NADP(+) + H2O</text>
        <dbReference type="Rhea" id="RHEA:54852"/>
        <dbReference type="ChEBI" id="CHEBI:15377"/>
        <dbReference type="ChEBI" id="CHEBI:15378"/>
        <dbReference type="ChEBI" id="CHEBI:15379"/>
        <dbReference type="ChEBI" id="CHEBI:57783"/>
        <dbReference type="ChEBI" id="CHEBI:58349"/>
        <dbReference type="ChEBI" id="CHEBI:89484"/>
        <dbReference type="ChEBI" id="CHEBI:89719"/>
    </reaction>
    <physiologicalReaction direction="left-to-right" evidence="30">
        <dbReference type="Rhea" id="RHEA:54853"/>
    </physiologicalReaction>
</comment>
<dbReference type="EMBL" id="CAWUFR010000275">
    <property type="protein sequence ID" value="CAK6974865.1"/>
    <property type="molecule type" value="Genomic_DNA"/>
</dbReference>
<dbReference type="Pfam" id="PF00743">
    <property type="entry name" value="FMO-like"/>
    <property type="match status" value="1"/>
</dbReference>
<evidence type="ECO:0000256" key="15">
    <source>
        <dbReference type="ARBA" id="ARBA00023033"/>
    </source>
</evidence>
<evidence type="ECO:0000313" key="36">
    <source>
        <dbReference type="Proteomes" id="UP001314229"/>
    </source>
</evidence>
<keyword evidence="9 33" id="KW-0256">Endoplasmic reticulum</keyword>
<dbReference type="GO" id="GO:0050660">
    <property type="term" value="F:flavin adenine dinucleotide binding"/>
    <property type="evidence" value="ECO:0007669"/>
    <property type="project" value="InterPro"/>
</dbReference>
<keyword evidence="36" id="KW-1185">Reference proteome</keyword>
<keyword evidence="13" id="KW-1133">Transmembrane helix</keyword>
<dbReference type="SUPFAM" id="SSF51905">
    <property type="entry name" value="FAD/NAD(P)-binding domain"/>
    <property type="match status" value="2"/>
</dbReference>
<comment type="catalytic activity">
    <reaction evidence="22">
        <text>heptan-2-one + NADPH + O2 + H(+) = pentyl acetate + NADP(+) + H2O</text>
        <dbReference type="Rhea" id="RHEA:54836"/>
        <dbReference type="ChEBI" id="CHEBI:5672"/>
        <dbReference type="ChEBI" id="CHEBI:15377"/>
        <dbReference type="ChEBI" id="CHEBI:15378"/>
        <dbReference type="ChEBI" id="CHEBI:15379"/>
        <dbReference type="ChEBI" id="CHEBI:57783"/>
        <dbReference type="ChEBI" id="CHEBI:58349"/>
        <dbReference type="ChEBI" id="CHEBI:87362"/>
    </reaction>
    <physiologicalReaction direction="left-to-right" evidence="22">
        <dbReference type="Rhea" id="RHEA:54837"/>
    </physiologicalReaction>
</comment>
<accession>A0AAV1PU89</accession>
<evidence type="ECO:0000256" key="11">
    <source>
        <dbReference type="ARBA" id="ARBA00022848"/>
    </source>
</evidence>
<comment type="function">
    <text evidence="18">Acts as a Baeyer-Villiger monooxygenase on a broad range of substrates. Catalyzes the insertion of an oxygen atom into a carbon-carbon bond adjacent to a carbonyl, which converts ketones to esters. Active on diverse carbonyl compounds, whereas soft nucleophiles are mostly non- or poorly reactive. In contrast with other forms of FMO it is non- or poorly active on 'classical' substrates such as drugs, pesticides, and dietary components containing soft nucleophilic heteroatoms. Able to oxidize drug molecules bearing a carbonyl group on an aliphatic chain, such as nabumetone and pentoxifylline. Also, in the absence of substrates, shows slow but yet significant NADPH oxidase activity. Acts as a positive modulator of cholesterol biosynthesis as well as glucose homeostasis, promoting metabolic aging via pleiotropic effects.</text>
</comment>
<evidence type="ECO:0000256" key="32">
    <source>
        <dbReference type="ARBA" id="ARBA00049475"/>
    </source>
</evidence>
<keyword evidence="14 33" id="KW-0560">Oxidoreductase</keyword>
<evidence type="ECO:0000256" key="4">
    <source>
        <dbReference type="ARBA" id="ARBA00009183"/>
    </source>
</evidence>
<evidence type="ECO:0000256" key="27">
    <source>
        <dbReference type="ARBA" id="ARBA00048088"/>
    </source>
</evidence>
<evidence type="ECO:0000313" key="35">
    <source>
        <dbReference type="EMBL" id="CAK6974865.1"/>
    </source>
</evidence>
<dbReference type="PROSITE" id="PS51257">
    <property type="entry name" value="PROKAR_LIPOPROTEIN"/>
    <property type="match status" value="1"/>
</dbReference>
<evidence type="ECO:0000256" key="13">
    <source>
        <dbReference type="ARBA" id="ARBA00022989"/>
    </source>
</evidence>
<comment type="catalytic activity">
    <reaction evidence="28">
        <text>octan-3-one + NADPH + O2 + H(+) = ethyl hexanoate + NADP(+) + H2O</text>
        <dbReference type="Rhea" id="RHEA:54856"/>
        <dbReference type="ChEBI" id="CHEBI:15377"/>
        <dbReference type="ChEBI" id="CHEBI:15378"/>
        <dbReference type="ChEBI" id="CHEBI:15379"/>
        <dbReference type="ChEBI" id="CHEBI:57783"/>
        <dbReference type="ChEBI" id="CHEBI:58349"/>
        <dbReference type="ChEBI" id="CHEBI:80946"/>
        <dbReference type="ChEBI" id="CHEBI:86055"/>
    </reaction>
    <physiologicalReaction direction="left-to-right" evidence="28">
        <dbReference type="Rhea" id="RHEA:54857"/>
    </physiologicalReaction>
</comment>
<comment type="catalytic activity">
    <reaction evidence="27">
        <text>trimethylamine + NADPH + O2 = trimethylamine N-oxide + NADP(+) + H2O</text>
        <dbReference type="Rhea" id="RHEA:31979"/>
        <dbReference type="ChEBI" id="CHEBI:15377"/>
        <dbReference type="ChEBI" id="CHEBI:15379"/>
        <dbReference type="ChEBI" id="CHEBI:15724"/>
        <dbReference type="ChEBI" id="CHEBI:57783"/>
        <dbReference type="ChEBI" id="CHEBI:58349"/>
        <dbReference type="ChEBI" id="CHEBI:58389"/>
        <dbReference type="EC" id="1.14.13.148"/>
    </reaction>
    <physiologicalReaction direction="left-to-right" evidence="27">
        <dbReference type="Rhea" id="RHEA:31980"/>
    </physiologicalReaction>
</comment>
<keyword evidence="12 33" id="KW-0521">NADP</keyword>
<protein>
    <recommendedName>
        <fullName evidence="34">Flavin-containing monooxygenase</fullName>
        <ecNumber evidence="34">1.-.-.-</ecNumber>
    </recommendedName>
</protein>
<evidence type="ECO:0000256" key="9">
    <source>
        <dbReference type="ARBA" id="ARBA00022824"/>
    </source>
</evidence>
<comment type="cofactor">
    <cofactor evidence="1 33 34">
        <name>FAD</name>
        <dbReference type="ChEBI" id="CHEBI:57692"/>
    </cofactor>
</comment>
<comment type="catalytic activity">
    <reaction evidence="24">
        <text>NADPH + O2 + H(+) = H2O2 + NADP(+)</text>
        <dbReference type="Rhea" id="RHEA:11260"/>
        <dbReference type="ChEBI" id="CHEBI:15378"/>
        <dbReference type="ChEBI" id="CHEBI:15379"/>
        <dbReference type="ChEBI" id="CHEBI:16240"/>
        <dbReference type="ChEBI" id="CHEBI:57783"/>
        <dbReference type="ChEBI" id="CHEBI:58349"/>
        <dbReference type="EC" id="1.6.3.1"/>
    </reaction>
    <physiologicalReaction direction="left-to-right" evidence="24">
        <dbReference type="Rhea" id="RHEA:11261"/>
    </physiologicalReaction>
</comment>
<dbReference type="FunFam" id="3.50.50.60:FF:000159">
    <property type="entry name" value="Dimethylaniline monooxygenase [N-oxide-forming]"/>
    <property type="match status" value="1"/>
</dbReference>
<dbReference type="InterPro" id="IPR002257">
    <property type="entry name" value="Flavin_mOase_5"/>
</dbReference>
<keyword evidence="11" id="KW-0492">Microsome</keyword>
<evidence type="ECO:0000256" key="34">
    <source>
        <dbReference type="RuleBase" id="RU361177"/>
    </source>
</evidence>
<evidence type="ECO:0000256" key="2">
    <source>
        <dbReference type="ARBA" id="ARBA00004389"/>
    </source>
</evidence>
<dbReference type="InterPro" id="IPR036188">
    <property type="entry name" value="FAD/NAD-bd_sf"/>
</dbReference>
<evidence type="ECO:0000256" key="17">
    <source>
        <dbReference type="ARBA" id="ARBA00023136"/>
    </source>
</evidence>
<evidence type="ECO:0000256" key="18">
    <source>
        <dbReference type="ARBA" id="ARBA00045722"/>
    </source>
</evidence>
<evidence type="ECO:0000256" key="31">
    <source>
        <dbReference type="ARBA" id="ARBA00049443"/>
    </source>
</evidence>
<evidence type="ECO:0000256" key="23">
    <source>
        <dbReference type="ARBA" id="ARBA00047855"/>
    </source>
</evidence>
<comment type="catalytic activity">
    <reaction evidence="29">
        <text>(2E)-geranial + NADPH + O2 + H(+) = (1E)-2,6-dimethylhepta-1,5-dien-1-yl formate + NADP(+) + H2O</text>
        <dbReference type="Rhea" id="RHEA:54860"/>
        <dbReference type="ChEBI" id="CHEBI:15377"/>
        <dbReference type="ChEBI" id="CHEBI:15378"/>
        <dbReference type="ChEBI" id="CHEBI:15379"/>
        <dbReference type="ChEBI" id="CHEBI:16980"/>
        <dbReference type="ChEBI" id="CHEBI:57783"/>
        <dbReference type="ChEBI" id="CHEBI:58349"/>
        <dbReference type="ChEBI" id="CHEBI:138375"/>
    </reaction>
    <physiologicalReaction direction="left-to-right" evidence="29">
        <dbReference type="Rhea" id="RHEA:54861"/>
    </physiologicalReaction>
</comment>
<evidence type="ECO:0000256" key="21">
    <source>
        <dbReference type="ARBA" id="ARBA00047426"/>
    </source>
</evidence>
<dbReference type="AlphaFoldDB" id="A0AAV1PU89"/>
<evidence type="ECO:0000256" key="20">
    <source>
        <dbReference type="ARBA" id="ARBA00047338"/>
    </source>
</evidence>
<evidence type="ECO:0000256" key="22">
    <source>
        <dbReference type="ARBA" id="ARBA00047574"/>
    </source>
</evidence>
<evidence type="ECO:0000256" key="33">
    <source>
        <dbReference type="PIRNR" id="PIRNR000332"/>
    </source>
</evidence>
<evidence type="ECO:0000256" key="5">
    <source>
        <dbReference type="ARBA" id="ARBA00022481"/>
    </source>
</evidence>
<evidence type="ECO:0000256" key="24">
    <source>
        <dbReference type="ARBA" id="ARBA00047864"/>
    </source>
</evidence>
<evidence type="ECO:0000256" key="3">
    <source>
        <dbReference type="ARBA" id="ARBA00004524"/>
    </source>
</evidence>
<dbReference type="InterPro" id="IPR020946">
    <property type="entry name" value="Flavin_mOase-like"/>
</dbReference>
<dbReference type="PRINTS" id="PR01125">
    <property type="entry name" value="FMOXYGENASE5"/>
</dbReference>
<dbReference type="GO" id="GO:0004499">
    <property type="term" value="F:N,N-dimethylaniline monooxygenase activity"/>
    <property type="evidence" value="ECO:0007669"/>
    <property type="project" value="UniProtKB-UniRule"/>
</dbReference>
<evidence type="ECO:0000256" key="14">
    <source>
        <dbReference type="ARBA" id="ARBA00023002"/>
    </source>
</evidence>
<dbReference type="PANTHER" id="PTHR23023">
    <property type="entry name" value="DIMETHYLANILINE MONOOXYGENASE"/>
    <property type="match status" value="1"/>
</dbReference>